<dbReference type="PRINTS" id="PR00411">
    <property type="entry name" value="PNDRDTASEI"/>
</dbReference>
<dbReference type="SUPFAM" id="SSF54427">
    <property type="entry name" value="NTF2-like"/>
    <property type="match status" value="1"/>
</dbReference>
<gene>
    <name evidence="3" type="ORF">RMCC_6842</name>
</gene>
<proteinExistence type="predicted"/>
<protein>
    <submittedName>
        <fullName evidence="3">Flavoprotein</fullName>
    </submittedName>
</protein>
<name>A0A100WJU6_MYCCR</name>
<dbReference type="Gene3D" id="3.10.450.50">
    <property type="match status" value="1"/>
</dbReference>
<feature type="compositionally biased region" description="Basic and acidic residues" evidence="2">
    <location>
        <begin position="174"/>
        <end position="188"/>
    </location>
</feature>
<dbReference type="Proteomes" id="UP000069443">
    <property type="component" value="Unassembled WGS sequence"/>
</dbReference>
<feature type="region of interest" description="Disordered" evidence="2">
    <location>
        <begin position="157"/>
        <end position="188"/>
    </location>
</feature>
<dbReference type="InterPro" id="IPR032710">
    <property type="entry name" value="NTF2-like_dom_sf"/>
</dbReference>
<dbReference type="InterPro" id="IPR036188">
    <property type="entry name" value="FAD/NAD-bd_sf"/>
</dbReference>
<dbReference type="InterPro" id="IPR050982">
    <property type="entry name" value="Auxin_biosynth/cation_transpt"/>
</dbReference>
<dbReference type="SUPFAM" id="SSF51905">
    <property type="entry name" value="FAD/NAD(P)-binding domain"/>
    <property type="match status" value="1"/>
</dbReference>
<reference evidence="4" key="2">
    <citation type="submission" date="2016-02" db="EMBL/GenBank/DDBJ databases">
        <title>Draft genome sequence of five rapidly growing Mycobacterium species.</title>
        <authorList>
            <person name="Katahira K."/>
            <person name="Gotou Y."/>
            <person name="Iida K."/>
            <person name="Ogura Y."/>
            <person name="Hayashi T."/>
        </authorList>
    </citation>
    <scope>NUCLEOTIDE SEQUENCE [LARGE SCALE GENOMIC DNA]</scope>
    <source>
        <strain evidence="4">JCM15298</strain>
    </source>
</reference>
<evidence type="ECO:0000313" key="4">
    <source>
        <dbReference type="Proteomes" id="UP000069443"/>
    </source>
</evidence>
<organism evidence="3 4">
    <name type="scientific">Mycolicibacterium canariasense</name>
    <name type="common">Mycobacterium canariasense</name>
    <dbReference type="NCBI Taxonomy" id="228230"/>
    <lineage>
        <taxon>Bacteria</taxon>
        <taxon>Bacillati</taxon>
        <taxon>Actinomycetota</taxon>
        <taxon>Actinomycetes</taxon>
        <taxon>Mycobacteriales</taxon>
        <taxon>Mycobacteriaceae</taxon>
        <taxon>Mycolicibacterium</taxon>
    </lineage>
</organism>
<dbReference type="GO" id="GO:0004497">
    <property type="term" value="F:monooxygenase activity"/>
    <property type="evidence" value="ECO:0007669"/>
    <property type="project" value="TreeGrafter"/>
</dbReference>
<keyword evidence="1" id="KW-0560">Oxidoreductase</keyword>
<keyword evidence="4" id="KW-1185">Reference proteome</keyword>
<evidence type="ECO:0000313" key="3">
    <source>
        <dbReference type="EMBL" id="GAS99877.1"/>
    </source>
</evidence>
<dbReference type="PANTHER" id="PTHR43539:SF68">
    <property type="entry name" value="FLAVIN-BINDING MONOOXYGENASE-LIKE PROTEIN (AFU_ORTHOLOGUE AFUA_4G09220)"/>
    <property type="match status" value="1"/>
</dbReference>
<dbReference type="Gene3D" id="3.50.50.60">
    <property type="entry name" value="FAD/NAD(P)-binding domain"/>
    <property type="match status" value="2"/>
</dbReference>
<dbReference type="EMBL" id="BCSY01000137">
    <property type="protein sequence ID" value="GAS99877.1"/>
    <property type="molecule type" value="Genomic_DNA"/>
</dbReference>
<dbReference type="Pfam" id="PF13738">
    <property type="entry name" value="Pyr_redox_3"/>
    <property type="match status" value="1"/>
</dbReference>
<sequence>MGNGATLCNPCDVRRTGCVLPHMTQTIDAPAPSSPEEASPQQRVDAWLADFEHALVTRDIDRVVGKFAVDSFWRDLVAFTWNLKTLEGREAIGAMLTTRLAGTDPSGFRTRETPTQDGEVTTAFIEFETAVGRGVGHLRLKGDQAWTLLTTLQELKGHEEGKGTTRPLGAVHGSDPDTRSWAEKRQDEERTLGYSEQPYVLVVGGGQGGIALGARLRQLGVPAIVVDKHDRPGDQWRKRYKSLCLHDPVWYDHLPYLPFPSNWPVFAPKDKIGDWLEFYTKVMEVPYWSKTTCLSATYDENEKRWTVEVDRDGESVTLRPAHLVLATGMSGKPNVPSFPGQDEFLGDQHHSSHHPGPDQYVGKRAVVIGSNNSAHDICKALYENGVAVTMVQRSSTHIVKSDSLMELGLGDLYSERALAAGMTTEKADLTFASLPYRIMHEFQIPIYDAIRERDKDFYARLEAAGFDLDWGDDGSGLFMKYLRRGSGYYIDVGACDLVADGSIKLAHGDVSRLTANSVVLSDGTELPADVVVYATGFGSMNGWAADLIGQDVADKVGKVWGLGSDTTKDPGPWEGEQRNMWKPTQQENLWFHGGNLHQSRHYSLYLALQLKARHAGLPTPVYGLQEVHHLS</sequence>
<reference evidence="4" key="1">
    <citation type="journal article" date="2016" name="Genome Announc.">
        <title>Draft Genome Sequences of Five Rapidly Growing Mycobacterium Species, M. thermoresistibile, M. fortuitum subsp. acetamidolyticum, M. canariasense, M. brisbanense, and M. novocastrense.</title>
        <authorList>
            <person name="Katahira K."/>
            <person name="Ogura Y."/>
            <person name="Gotoh Y."/>
            <person name="Hayashi T."/>
        </authorList>
    </citation>
    <scope>NUCLEOTIDE SEQUENCE [LARGE SCALE GENOMIC DNA]</scope>
    <source>
        <strain evidence="4">JCM15298</strain>
    </source>
</reference>
<accession>A0A100WJU6</accession>
<dbReference type="PANTHER" id="PTHR43539">
    <property type="entry name" value="FLAVIN-BINDING MONOOXYGENASE-LIKE PROTEIN (AFU_ORTHOLOGUE AFUA_4G09220)"/>
    <property type="match status" value="1"/>
</dbReference>
<evidence type="ECO:0000256" key="1">
    <source>
        <dbReference type="ARBA" id="ARBA00023002"/>
    </source>
</evidence>
<dbReference type="AlphaFoldDB" id="A0A100WJU6"/>
<comment type="caution">
    <text evidence="3">The sequence shown here is derived from an EMBL/GenBank/DDBJ whole genome shotgun (WGS) entry which is preliminary data.</text>
</comment>
<dbReference type="STRING" id="228230.RMCC_6842"/>
<evidence type="ECO:0000256" key="2">
    <source>
        <dbReference type="SAM" id="MobiDB-lite"/>
    </source>
</evidence>
<dbReference type="GO" id="GO:0050660">
    <property type="term" value="F:flavin adenine dinucleotide binding"/>
    <property type="evidence" value="ECO:0007669"/>
    <property type="project" value="TreeGrafter"/>
</dbReference>